<dbReference type="InterPro" id="IPR004242">
    <property type="entry name" value="Transposase_21"/>
</dbReference>
<feature type="domain" description="DUF4216" evidence="2">
    <location>
        <begin position="466"/>
        <end position="499"/>
    </location>
</feature>
<dbReference type="PANTHER" id="PTHR10775:SF185">
    <property type="entry name" value="OS08G0208400 PROTEIN"/>
    <property type="match status" value="1"/>
</dbReference>
<dbReference type="InterPro" id="IPR025312">
    <property type="entry name" value="DUF4216"/>
</dbReference>
<protein>
    <recommendedName>
        <fullName evidence="2">DUF4216 domain-containing protein</fullName>
    </recommendedName>
</protein>
<dbReference type="RefSeq" id="XP_027083713.2">
    <property type="nucleotide sequence ID" value="XM_027227912.2"/>
</dbReference>
<dbReference type="Pfam" id="PF02992">
    <property type="entry name" value="Transposase_21"/>
    <property type="match status" value="1"/>
</dbReference>
<evidence type="ECO:0000313" key="4">
    <source>
        <dbReference type="RefSeq" id="XP_027083713.2"/>
    </source>
</evidence>
<evidence type="ECO:0000259" key="2">
    <source>
        <dbReference type="Pfam" id="PF13952"/>
    </source>
</evidence>
<feature type="region of interest" description="Disordered" evidence="1">
    <location>
        <begin position="587"/>
        <end position="607"/>
    </location>
</feature>
<evidence type="ECO:0000256" key="1">
    <source>
        <dbReference type="SAM" id="MobiDB-lite"/>
    </source>
</evidence>
<keyword evidence="3" id="KW-1185">Reference proteome</keyword>
<gene>
    <name evidence="4" type="primary">LOC113706015</name>
</gene>
<name>A0A6P6TZD3_COFAR</name>
<dbReference type="GeneID" id="113706015"/>
<dbReference type="PANTHER" id="PTHR10775">
    <property type="entry name" value="OS08G0208400 PROTEIN"/>
    <property type="match status" value="1"/>
</dbReference>
<dbReference type="Pfam" id="PF13952">
    <property type="entry name" value="DUF4216"/>
    <property type="match status" value="1"/>
</dbReference>
<reference evidence="4" key="2">
    <citation type="submission" date="2025-08" db="UniProtKB">
        <authorList>
            <consortium name="RefSeq"/>
        </authorList>
    </citation>
    <scope>IDENTIFICATION</scope>
    <source>
        <tissue evidence="4">Leaves</tissue>
    </source>
</reference>
<proteinExistence type="predicted"/>
<evidence type="ECO:0000313" key="3">
    <source>
        <dbReference type="Proteomes" id="UP001652660"/>
    </source>
</evidence>
<accession>A0A6P6TZD3</accession>
<dbReference type="Proteomes" id="UP001652660">
    <property type="component" value="Chromosome 8c"/>
</dbReference>
<dbReference type="AlphaFoldDB" id="A0A6P6TZD3"/>
<sequence>MIIPGPKAPGNDIDIFFRPLVDELKELFATGVETYDAFREEKFMLRAALLWTINDFPAYGYLSGWSTKGYKACPVCLDETTSLYLNNGHKCCYMGHRRFLPIDHKWRREKKQFNGEREHRQPPRTLSGEEVLQQLLRIEQVEFGKAPDLLQQKKRKRVQNSSNWKKMSIFFELPYWSTNKIRHNLDIMHIVKNVCESLVGTLMNIPSRTKDTWQAREDLKEMGLREELHLQPGGGASKVMPLACYTLSRLEKKNFCQFLSTIKFPDGFASNIPQCVKTKERQLLEMKSHDYYVFIQRLLPLATRGMLYLHDVLTRFNQTERNMEKHEAAGKLSIFSSLARPFEAALIGYLSEVELQRIHLFILRNCEEVDDYLREHRQILEKQNLSSVQQRLDSEFPKWFEERVMYTHTRGECTDELLSLARGPDFRVNTFASCNVNGFRFHIKARERERKTQNSGVMVKGEHADKKTYFYDQPFILASQAEQVFYLQDMKLGGNWHVVELVSPRSSYDVPEKHEDDLVDNEEAYQEEYHEDLIGVQENLELVSLKRGDVQTEERIEAGAMFFIELSASRARQLDDNFIDNNEEIEQQFNSEDENEQFVQIDDYESD</sequence>
<dbReference type="OrthoDB" id="910906at2759"/>
<organism evidence="3 4">
    <name type="scientific">Coffea arabica</name>
    <name type="common">Arabian coffee</name>
    <dbReference type="NCBI Taxonomy" id="13443"/>
    <lineage>
        <taxon>Eukaryota</taxon>
        <taxon>Viridiplantae</taxon>
        <taxon>Streptophyta</taxon>
        <taxon>Embryophyta</taxon>
        <taxon>Tracheophyta</taxon>
        <taxon>Spermatophyta</taxon>
        <taxon>Magnoliopsida</taxon>
        <taxon>eudicotyledons</taxon>
        <taxon>Gunneridae</taxon>
        <taxon>Pentapetalae</taxon>
        <taxon>asterids</taxon>
        <taxon>lamiids</taxon>
        <taxon>Gentianales</taxon>
        <taxon>Rubiaceae</taxon>
        <taxon>Ixoroideae</taxon>
        <taxon>Gardenieae complex</taxon>
        <taxon>Bertiereae - Coffeeae clade</taxon>
        <taxon>Coffeeae</taxon>
        <taxon>Coffea</taxon>
    </lineage>
</organism>
<reference evidence="3" key="1">
    <citation type="journal article" date="2025" name="Foods">
        <title>Unveiling the Microbial Signatures of Arabica Coffee Cherries: Insights into Ripeness Specific Diversity, Functional Traits, and Implications for Quality and Safety.</title>
        <authorList>
            <consortium name="RefSeq"/>
            <person name="Tenea G.N."/>
            <person name="Cifuentes V."/>
            <person name="Reyes P."/>
            <person name="Cevallos-Vallejos M."/>
        </authorList>
    </citation>
    <scope>NUCLEOTIDE SEQUENCE [LARGE SCALE GENOMIC DNA]</scope>
</reference>